<feature type="compositionally biased region" description="Basic and acidic residues" evidence="1">
    <location>
        <begin position="595"/>
        <end position="608"/>
    </location>
</feature>
<evidence type="ECO:0000259" key="3">
    <source>
        <dbReference type="Pfam" id="PF00498"/>
    </source>
</evidence>
<dbReference type="Pfam" id="PF00498">
    <property type="entry name" value="FHA"/>
    <property type="match status" value="1"/>
</dbReference>
<dbReference type="InterPro" id="IPR008984">
    <property type="entry name" value="SMAD_FHA_dom_sf"/>
</dbReference>
<dbReference type="SMR" id="A0A194WD35"/>
<feature type="transmembrane region" description="Helical" evidence="2">
    <location>
        <begin position="674"/>
        <end position="694"/>
    </location>
</feature>
<dbReference type="SUPFAM" id="SSF49879">
    <property type="entry name" value="SMAD/FHA domain"/>
    <property type="match status" value="1"/>
</dbReference>
<accession>A0A194WD35</accession>
<feature type="compositionally biased region" description="Acidic residues" evidence="1">
    <location>
        <begin position="220"/>
        <end position="233"/>
    </location>
</feature>
<evidence type="ECO:0000313" key="4">
    <source>
        <dbReference type="EMBL" id="KUI74309.1"/>
    </source>
</evidence>
<feature type="compositionally biased region" description="Polar residues" evidence="1">
    <location>
        <begin position="258"/>
        <end position="271"/>
    </location>
</feature>
<feature type="compositionally biased region" description="Acidic residues" evidence="1">
    <location>
        <begin position="142"/>
        <end position="156"/>
    </location>
</feature>
<evidence type="ECO:0000256" key="1">
    <source>
        <dbReference type="SAM" id="MobiDB-lite"/>
    </source>
</evidence>
<dbReference type="Gene3D" id="2.60.200.20">
    <property type="match status" value="1"/>
</dbReference>
<protein>
    <recommendedName>
        <fullName evidence="3">FHA domain-containing protein</fullName>
    </recommendedName>
</protein>
<evidence type="ECO:0000313" key="5">
    <source>
        <dbReference type="Proteomes" id="UP000078559"/>
    </source>
</evidence>
<feature type="region of interest" description="Disordered" evidence="1">
    <location>
        <begin position="456"/>
        <end position="499"/>
    </location>
</feature>
<dbReference type="EMBL" id="CM003109">
    <property type="protein sequence ID" value="KUI74309.1"/>
    <property type="molecule type" value="Genomic_DNA"/>
</dbReference>
<keyword evidence="5" id="KW-1185">Reference proteome</keyword>
<proteinExistence type="predicted"/>
<dbReference type="OrthoDB" id="4096268at2759"/>
<evidence type="ECO:0000256" key="2">
    <source>
        <dbReference type="SAM" id="Phobius"/>
    </source>
</evidence>
<organism evidence="4 5">
    <name type="scientific">Cytospora mali</name>
    <name type="common">Apple Valsa canker fungus</name>
    <name type="synonym">Valsa mali</name>
    <dbReference type="NCBI Taxonomy" id="578113"/>
    <lineage>
        <taxon>Eukaryota</taxon>
        <taxon>Fungi</taxon>
        <taxon>Dikarya</taxon>
        <taxon>Ascomycota</taxon>
        <taxon>Pezizomycotina</taxon>
        <taxon>Sordariomycetes</taxon>
        <taxon>Sordariomycetidae</taxon>
        <taxon>Diaporthales</taxon>
        <taxon>Cytosporaceae</taxon>
        <taxon>Cytospora</taxon>
    </lineage>
</organism>
<keyword evidence="2" id="KW-1133">Transmembrane helix</keyword>
<dbReference type="Proteomes" id="UP000078559">
    <property type="component" value="Chromosome 12"/>
</dbReference>
<dbReference type="InterPro" id="IPR000253">
    <property type="entry name" value="FHA_dom"/>
</dbReference>
<keyword evidence="2" id="KW-0472">Membrane</keyword>
<feature type="region of interest" description="Disordered" evidence="1">
    <location>
        <begin position="208"/>
        <end position="292"/>
    </location>
</feature>
<name>A0A194WD35_CYTMA</name>
<feature type="region of interest" description="Disordered" evidence="1">
    <location>
        <begin position="589"/>
        <end position="666"/>
    </location>
</feature>
<reference evidence="4" key="1">
    <citation type="submission" date="2014-12" db="EMBL/GenBank/DDBJ databases">
        <title>Genome Sequence of Valsa Canker Pathogens Uncovers a Specific Adaption of Colonization on Woody Bark.</title>
        <authorList>
            <person name="Yin Z."/>
            <person name="Liu H."/>
            <person name="Gao X."/>
            <person name="Li Z."/>
            <person name="Song N."/>
            <person name="Ke X."/>
            <person name="Dai Q."/>
            <person name="Wu Y."/>
            <person name="Sun Y."/>
            <person name="Xu J.-R."/>
            <person name="Kang Z.K."/>
            <person name="Wang L."/>
            <person name="Huang L."/>
        </authorList>
    </citation>
    <scope>NUCLEOTIDE SEQUENCE [LARGE SCALE GENOMIC DNA]</scope>
    <source>
        <strain evidence="4">03-8</strain>
    </source>
</reference>
<feature type="domain" description="FHA" evidence="3">
    <location>
        <begin position="64"/>
        <end position="101"/>
    </location>
</feature>
<feature type="compositionally biased region" description="Polar residues" evidence="1">
    <location>
        <begin position="456"/>
        <end position="466"/>
    </location>
</feature>
<dbReference type="AlphaFoldDB" id="A0A194WD35"/>
<feature type="region of interest" description="Disordered" evidence="1">
    <location>
        <begin position="130"/>
        <end position="178"/>
    </location>
</feature>
<sequence length="700" mass="76188">MSINPAHEDSVLVSLSTTGPDNVSFPERRIVLTESQPRMNIGRSSNRTTLGLFPMLSNGWFDSPVVKIRDAGSMHGTYLNDEKVGSDEARPVVAGDKITFGMPVYRNQTIFKPTTMKVEMEFRNATRANNSPSRVFTVPDDCSTDENFEENEPMDDDLQHGMSSMQDQQDIQPDEEQQNCHPEIRQIDGANEISSDCAPNDLISISSNEVVEGDEVRHDDDDESISLTDDEEMSSAPASPIESIDLGDTVQMDDDVSRSPSWNKVSTYSESEQMDEDSPSNRTHSDDEQGVFLYGSDSEDMGELDDVDPIDTDFDPSTQQSPFFSVPSLTGCTAPVLPSLSAAVFSQPHFPEMPFGYQLPPVVQSIPRQPSPSDAVLPLSHRHHGSEDDGAITVENLGRKWGKPDFFEAREHNKITISRLTDPVPSLEAGLVPDAATKVPNDAAAEDKCLRTLANDSQDHVASSATDTDKQKDSGSSQVISQMEASGQSASRPVEAPERISQCLESHAPQSPKAFEPAGNPSFLESGADFLKSPLHEAPAMKLVTTEVVEALDWTPASAYELQKYKQQNQAQKEQALEASRDLMDHLSINNSIGKPKDSSVNKRKAEEISEATQQELVWHDNGSSMPPVAPGTPAGQSEPKADVSLPSPPTTPQGQDRADARPSKKIRKIAERVGYAALGGATVGAMVFTSLIYTAPNFA</sequence>
<feature type="compositionally biased region" description="Polar residues" evidence="1">
    <location>
        <begin position="474"/>
        <end position="491"/>
    </location>
</feature>
<keyword evidence="2" id="KW-0812">Transmembrane</keyword>
<gene>
    <name evidence="4" type="ORF">VM1G_09817</name>
</gene>